<name>A0A840IBL7_9ACTN</name>
<evidence type="ECO:0000313" key="9">
    <source>
        <dbReference type="EMBL" id="MBB4661458.1"/>
    </source>
</evidence>
<keyword evidence="3 7" id="KW-0812">Transmembrane</keyword>
<feature type="transmembrane region" description="Helical" evidence="7">
    <location>
        <begin position="251"/>
        <end position="271"/>
    </location>
</feature>
<comment type="similarity">
    <text evidence="2">Belongs to the EamA transporter family.</text>
</comment>
<feature type="transmembrane region" description="Helical" evidence="7">
    <location>
        <begin position="135"/>
        <end position="152"/>
    </location>
</feature>
<feature type="transmembrane region" description="Helical" evidence="7">
    <location>
        <begin position="220"/>
        <end position="239"/>
    </location>
</feature>
<evidence type="ECO:0000256" key="6">
    <source>
        <dbReference type="SAM" id="MobiDB-lite"/>
    </source>
</evidence>
<dbReference type="Gene3D" id="1.10.3730.20">
    <property type="match status" value="1"/>
</dbReference>
<keyword evidence="4 7" id="KW-1133">Transmembrane helix</keyword>
<evidence type="ECO:0000256" key="7">
    <source>
        <dbReference type="SAM" id="Phobius"/>
    </source>
</evidence>
<dbReference type="Proteomes" id="UP000585272">
    <property type="component" value="Unassembled WGS sequence"/>
</dbReference>
<feature type="transmembrane region" description="Helical" evidence="7">
    <location>
        <begin position="158"/>
        <end position="175"/>
    </location>
</feature>
<feature type="transmembrane region" description="Helical" evidence="7">
    <location>
        <begin position="277"/>
        <end position="297"/>
    </location>
</feature>
<dbReference type="AlphaFoldDB" id="A0A840IBL7"/>
<evidence type="ECO:0000256" key="3">
    <source>
        <dbReference type="ARBA" id="ARBA00022692"/>
    </source>
</evidence>
<evidence type="ECO:0000259" key="8">
    <source>
        <dbReference type="Pfam" id="PF00892"/>
    </source>
</evidence>
<dbReference type="EMBL" id="JACHNU010000001">
    <property type="protein sequence ID" value="MBB4661458.1"/>
    <property type="molecule type" value="Genomic_DNA"/>
</dbReference>
<dbReference type="PANTHER" id="PTHR32322">
    <property type="entry name" value="INNER MEMBRANE TRANSPORTER"/>
    <property type="match status" value="1"/>
</dbReference>
<dbReference type="PANTHER" id="PTHR32322:SF2">
    <property type="entry name" value="EAMA DOMAIN-CONTAINING PROTEIN"/>
    <property type="match status" value="1"/>
</dbReference>
<comment type="caution">
    <text evidence="9">The sequence shown here is derived from an EMBL/GenBank/DDBJ whole genome shotgun (WGS) entry which is preliminary data.</text>
</comment>
<feature type="domain" description="EamA" evidence="8">
    <location>
        <begin position="158"/>
        <end position="292"/>
    </location>
</feature>
<feature type="region of interest" description="Disordered" evidence="6">
    <location>
        <begin position="313"/>
        <end position="342"/>
    </location>
</feature>
<feature type="transmembrane region" description="Helical" evidence="7">
    <location>
        <begin position="187"/>
        <end position="208"/>
    </location>
</feature>
<dbReference type="InterPro" id="IPR050638">
    <property type="entry name" value="AA-Vitamin_Transporters"/>
</dbReference>
<proteinExistence type="inferred from homology"/>
<evidence type="ECO:0000313" key="10">
    <source>
        <dbReference type="Proteomes" id="UP000585272"/>
    </source>
</evidence>
<feature type="transmembrane region" description="Helical" evidence="7">
    <location>
        <begin position="74"/>
        <end position="96"/>
    </location>
</feature>
<feature type="transmembrane region" description="Helical" evidence="7">
    <location>
        <begin position="42"/>
        <end position="62"/>
    </location>
</feature>
<evidence type="ECO:0000256" key="4">
    <source>
        <dbReference type="ARBA" id="ARBA00022989"/>
    </source>
</evidence>
<dbReference type="InterPro" id="IPR000620">
    <property type="entry name" value="EamA_dom"/>
</dbReference>
<comment type="subcellular location">
    <subcellularLocation>
        <location evidence="1">Membrane</location>
        <topology evidence="1">Multi-pass membrane protein</topology>
    </subcellularLocation>
</comment>
<evidence type="ECO:0000256" key="5">
    <source>
        <dbReference type="ARBA" id="ARBA00023136"/>
    </source>
</evidence>
<dbReference type="GO" id="GO:0016020">
    <property type="term" value="C:membrane"/>
    <property type="evidence" value="ECO:0007669"/>
    <property type="project" value="UniProtKB-SubCell"/>
</dbReference>
<keyword evidence="10" id="KW-1185">Reference proteome</keyword>
<keyword evidence="5 7" id="KW-0472">Membrane</keyword>
<evidence type="ECO:0000256" key="2">
    <source>
        <dbReference type="ARBA" id="ARBA00007362"/>
    </source>
</evidence>
<dbReference type="SUPFAM" id="SSF103481">
    <property type="entry name" value="Multidrug resistance efflux transporter EmrE"/>
    <property type="match status" value="2"/>
</dbReference>
<feature type="domain" description="EamA" evidence="8">
    <location>
        <begin position="14"/>
        <end position="147"/>
    </location>
</feature>
<evidence type="ECO:0000256" key="1">
    <source>
        <dbReference type="ARBA" id="ARBA00004141"/>
    </source>
</evidence>
<reference evidence="9 10" key="1">
    <citation type="submission" date="2020-08" db="EMBL/GenBank/DDBJ databases">
        <title>Genomic Encyclopedia of Archaeal and Bacterial Type Strains, Phase II (KMG-II): from individual species to whole genera.</title>
        <authorList>
            <person name="Goeker M."/>
        </authorList>
    </citation>
    <scope>NUCLEOTIDE SEQUENCE [LARGE SCALE GENOMIC DNA]</scope>
    <source>
        <strain evidence="9 10">DSM 23288</strain>
    </source>
</reference>
<organism evidence="9 10">
    <name type="scientific">Conexibacter arvalis</name>
    <dbReference type="NCBI Taxonomy" id="912552"/>
    <lineage>
        <taxon>Bacteria</taxon>
        <taxon>Bacillati</taxon>
        <taxon>Actinomycetota</taxon>
        <taxon>Thermoleophilia</taxon>
        <taxon>Solirubrobacterales</taxon>
        <taxon>Conexibacteraceae</taxon>
        <taxon>Conexibacter</taxon>
    </lineage>
</organism>
<protein>
    <submittedName>
        <fullName evidence="9">Drug/metabolite transporter (DMT)-like permease</fullName>
    </submittedName>
</protein>
<feature type="compositionally biased region" description="Low complexity" evidence="6">
    <location>
        <begin position="322"/>
        <end position="331"/>
    </location>
</feature>
<feature type="transmembrane region" description="Helical" evidence="7">
    <location>
        <begin position="102"/>
        <end position="123"/>
    </location>
</feature>
<dbReference type="RefSeq" id="WP_183339643.1">
    <property type="nucleotide sequence ID" value="NZ_JACHNU010000001.1"/>
</dbReference>
<dbReference type="InterPro" id="IPR037185">
    <property type="entry name" value="EmrE-like"/>
</dbReference>
<gene>
    <name evidence="9" type="ORF">BDZ31_001031</name>
</gene>
<sequence length="342" mass="34795">MSPAAPQIRRERQGIVLCLLAAASFGAMGVMAKLAYAAGASVLTLLSVRFAIGAALLWAIAARRGVARIGAPRAAAAALTMGLLLYSLESGLYATALTRIDASLAELLIYAYPAIVVVAAIALRREPPSRRRLGAVAIATSGVVLVLLGGSIGAVDPLGAGLALAAAVLYAAYVLSTHEIGARLHPLQLVALVCTGAAISFTVFGGATGELRIDALHAEAWLWIGAIAVVSTAIGMTAFTAGVERLGPSRASIMSALDPFVAVVAAAIVFGDRLGPVQLLGGLLIVSAVVVLQVPGVRALRLRARARVDLAEPVGSHERDPAAQPAPQPAAGSLAVVAPERR</sequence>
<dbReference type="Pfam" id="PF00892">
    <property type="entry name" value="EamA"/>
    <property type="match status" value="2"/>
</dbReference>
<accession>A0A840IBL7</accession>